<proteinExistence type="predicted"/>
<name>A0ABD1Y7T4_9MARC</name>
<comment type="caution">
    <text evidence="1">The sequence shown here is derived from an EMBL/GenBank/DDBJ whole genome shotgun (WGS) entry which is preliminary data.</text>
</comment>
<evidence type="ECO:0000313" key="2">
    <source>
        <dbReference type="Proteomes" id="UP001605036"/>
    </source>
</evidence>
<evidence type="ECO:0000313" key="1">
    <source>
        <dbReference type="EMBL" id="KAL2622479.1"/>
    </source>
</evidence>
<dbReference type="EMBL" id="JBHFFA010000006">
    <property type="protein sequence ID" value="KAL2622479.1"/>
    <property type="molecule type" value="Genomic_DNA"/>
</dbReference>
<organism evidence="1 2">
    <name type="scientific">Riccia fluitans</name>
    <dbReference type="NCBI Taxonomy" id="41844"/>
    <lineage>
        <taxon>Eukaryota</taxon>
        <taxon>Viridiplantae</taxon>
        <taxon>Streptophyta</taxon>
        <taxon>Embryophyta</taxon>
        <taxon>Marchantiophyta</taxon>
        <taxon>Marchantiopsida</taxon>
        <taxon>Marchantiidae</taxon>
        <taxon>Marchantiales</taxon>
        <taxon>Ricciaceae</taxon>
        <taxon>Riccia</taxon>
    </lineage>
</organism>
<dbReference type="AlphaFoldDB" id="A0ABD1Y7T4"/>
<dbReference type="Proteomes" id="UP001605036">
    <property type="component" value="Unassembled WGS sequence"/>
</dbReference>
<protein>
    <submittedName>
        <fullName evidence="1">Uncharacterized protein</fullName>
    </submittedName>
</protein>
<accession>A0ABD1Y7T4</accession>
<sequence length="79" mass="7654">MDSSFASTLLSKDGERCCMSSSSCCSFGTVIDMVISGVVDVAGVGGLGNATSEVAEFSITSGSGSATALGASSGSYAHS</sequence>
<reference evidence="1 2" key="1">
    <citation type="submission" date="2024-09" db="EMBL/GenBank/DDBJ databases">
        <title>Chromosome-scale assembly of Riccia fluitans.</title>
        <authorList>
            <person name="Paukszto L."/>
            <person name="Sawicki J."/>
            <person name="Karawczyk K."/>
            <person name="Piernik-Szablinska J."/>
            <person name="Szczecinska M."/>
            <person name="Mazdziarz M."/>
        </authorList>
    </citation>
    <scope>NUCLEOTIDE SEQUENCE [LARGE SCALE GENOMIC DNA]</scope>
    <source>
        <strain evidence="1">Rf_01</strain>
        <tissue evidence="1">Aerial parts of the thallus</tissue>
    </source>
</reference>
<keyword evidence="2" id="KW-1185">Reference proteome</keyword>
<gene>
    <name evidence="1" type="ORF">R1flu_002684</name>
</gene>